<dbReference type="Proteomes" id="UP000789572">
    <property type="component" value="Unassembled WGS sequence"/>
</dbReference>
<dbReference type="GO" id="GO:0030154">
    <property type="term" value="P:cell differentiation"/>
    <property type="evidence" value="ECO:0007669"/>
    <property type="project" value="TreeGrafter"/>
</dbReference>
<dbReference type="InterPro" id="IPR050140">
    <property type="entry name" value="SRY-related_HMG-box_TF-like"/>
</dbReference>
<evidence type="ECO:0000313" key="7">
    <source>
        <dbReference type="Proteomes" id="UP000789572"/>
    </source>
</evidence>
<dbReference type="PANTHER" id="PTHR10270">
    <property type="entry name" value="SOX TRANSCRIPTION FACTOR"/>
    <property type="match status" value="1"/>
</dbReference>
<dbReference type="GO" id="GO:0005634">
    <property type="term" value="C:nucleus"/>
    <property type="evidence" value="ECO:0007669"/>
    <property type="project" value="UniProtKB-UniRule"/>
</dbReference>
<comment type="caution">
    <text evidence="6">The sequence shown here is derived from an EMBL/GenBank/DDBJ whole genome shotgun (WGS) entry which is preliminary data.</text>
</comment>
<dbReference type="GO" id="GO:0001228">
    <property type="term" value="F:DNA-binding transcription activator activity, RNA polymerase II-specific"/>
    <property type="evidence" value="ECO:0007669"/>
    <property type="project" value="TreeGrafter"/>
</dbReference>
<sequence length="176" mass="20167">VISDPAALLPTLLPFRLTLSIEELTNPSTVARNVARGHTKVPRPQNHFMLYKRDYIARLRAQGVNFKVTRMTEVTRQISESWKKERGAVRQFFCILGNIAKEIHKQKYPKYIFCPKRMRNGSKKKSAKKETAASEEITAAPNSNDAAVEEDNIYYGMKALFSFKNCKPLNQISFTR</sequence>
<evidence type="ECO:0000259" key="5">
    <source>
        <dbReference type="PROSITE" id="PS50118"/>
    </source>
</evidence>
<protein>
    <submittedName>
        <fullName evidence="6">6411_t:CDS:1</fullName>
    </submittedName>
</protein>
<dbReference type="PROSITE" id="PS50118">
    <property type="entry name" value="HMG_BOX_2"/>
    <property type="match status" value="1"/>
</dbReference>
<feature type="non-terminal residue" evidence="6">
    <location>
        <position position="176"/>
    </location>
</feature>
<organism evidence="6 7">
    <name type="scientific">Paraglomus occultum</name>
    <dbReference type="NCBI Taxonomy" id="144539"/>
    <lineage>
        <taxon>Eukaryota</taxon>
        <taxon>Fungi</taxon>
        <taxon>Fungi incertae sedis</taxon>
        <taxon>Mucoromycota</taxon>
        <taxon>Glomeromycotina</taxon>
        <taxon>Glomeromycetes</taxon>
        <taxon>Paraglomerales</taxon>
        <taxon>Paraglomeraceae</taxon>
        <taxon>Paraglomus</taxon>
    </lineage>
</organism>
<name>A0A9N8YY13_9GLOM</name>
<accession>A0A9N8YY13</accession>
<dbReference type="GO" id="GO:0000978">
    <property type="term" value="F:RNA polymerase II cis-regulatory region sequence-specific DNA binding"/>
    <property type="evidence" value="ECO:0007669"/>
    <property type="project" value="TreeGrafter"/>
</dbReference>
<evidence type="ECO:0000256" key="3">
    <source>
        <dbReference type="PROSITE-ProRule" id="PRU00267"/>
    </source>
</evidence>
<dbReference type="Gene3D" id="1.10.30.10">
    <property type="entry name" value="High mobility group box domain"/>
    <property type="match status" value="1"/>
</dbReference>
<dbReference type="Pfam" id="PF00505">
    <property type="entry name" value="HMG_box"/>
    <property type="match status" value="1"/>
</dbReference>
<reference evidence="6" key="1">
    <citation type="submission" date="2021-06" db="EMBL/GenBank/DDBJ databases">
        <authorList>
            <person name="Kallberg Y."/>
            <person name="Tangrot J."/>
            <person name="Rosling A."/>
        </authorList>
    </citation>
    <scope>NUCLEOTIDE SEQUENCE</scope>
    <source>
        <strain evidence="6">IA702</strain>
    </source>
</reference>
<feature type="domain" description="HMG box" evidence="5">
    <location>
        <begin position="41"/>
        <end position="112"/>
    </location>
</feature>
<keyword evidence="7" id="KW-1185">Reference proteome</keyword>
<dbReference type="PANTHER" id="PTHR10270:SF161">
    <property type="entry name" value="SEX-DETERMINING REGION Y PROTEIN"/>
    <property type="match status" value="1"/>
</dbReference>
<feature type="DNA-binding region" description="HMG box" evidence="3">
    <location>
        <begin position="41"/>
        <end position="112"/>
    </location>
</feature>
<evidence type="ECO:0000256" key="2">
    <source>
        <dbReference type="ARBA" id="ARBA00023163"/>
    </source>
</evidence>
<gene>
    <name evidence="6" type="ORF">POCULU_LOCUS669</name>
</gene>
<keyword evidence="2" id="KW-0804">Transcription</keyword>
<evidence type="ECO:0000256" key="1">
    <source>
        <dbReference type="ARBA" id="ARBA00023125"/>
    </source>
</evidence>
<dbReference type="OrthoDB" id="6247875at2759"/>
<keyword evidence="3" id="KW-0539">Nucleus</keyword>
<keyword evidence="1 3" id="KW-0238">DNA-binding</keyword>
<dbReference type="EMBL" id="CAJVPJ010000037">
    <property type="protein sequence ID" value="CAG8463211.1"/>
    <property type="molecule type" value="Genomic_DNA"/>
</dbReference>
<feature type="region of interest" description="Disordered" evidence="4">
    <location>
        <begin position="123"/>
        <end position="143"/>
    </location>
</feature>
<evidence type="ECO:0000313" key="6">
    <source>
        <dbReference type="EMBL" id="CAG8463211.1"/>
    </source>
</evidence>
<dbReference type="InterPro" id="IPR036910">
    <property type="entry name" value="HMG_box_dom_sf"/>
</dbReference>
<proteinExistence type="predicted"/>
<evidence type="ECO:0000256" key="4">
    <source>
        <dbReference type="SAM" id="MobiDB-lite"/>
    </source>
</evidence>
<dbReference type="SUPFAM" id="SSF47095">
    <property type="entry name" value="HMG-box"/>
    <property type="match status" value="1"/>
</dbReference>
<dbReference type="InterPro" id="IPR009071">
    <property type="entry name" value="HMG_box_dom"/>
</dbReference>
<dbReference type="AlphaFoldDB" id="A0A9N8YY13"/>